<evidence type="ECO:0000256" key="1">
    <source>
        <dbReference type="ARBA" id="ARBA00004496"/>
    </source>
</evidence>
<evidence type="ECO:0000256" key="4">
    <source>
        <dbReference type="ARBA" id="ARBA00022491"/>
    </source>
</evidence>
<evidence type="ECO:0000256" key="9">
    <source>
        <dbReference type="ARBA" id="ARBA00023125"/>
    </source>
</evidence>
<dbReference type="SUPFAM" id="SSF46785">
    <property type="entry name" value="Winged helix' DNA-binding domain"/>
    <property type="match status" value="1"/>
</dbReference>
<evidence type="ECO:0000256" key="8">
    <source>
        <dbReference type="ARBA" id="ARBA00023015"/>
    </source>
</evidence>
<reference evidence="13" key="1">
    <citation type="journal article" date="2019" name="Int. J. Syst. Evol. Microbiol.">
        <title>The Global Catalogue of Microorganisms (GCM) 10K type strain sequencing project: providing services to taxonomists for standard genome sequencing and annotation.</title>
        <authorList>
            <consortium name="The Broad Institute Genomics Platform"/>
            <consortium name="The Broad Institute Genome Sequencing Center for Infectious Disease"/>
            <person name="Wu L."/>
            <person name="Ma J."/>
        </authorList>
    </citation>
    <scope>NUCLEOTIDE SEQUENCE [LARGE SCALE GENOMIC DNA]</scope>
    <source>
        <strain evidence="13">CCUG 62763</strain>
    </source>
</reference>
<dbReference type="PANTHER" id="PTHR33202">
    <property type="entry name" value="ZINC UPTAKE REGULATION PROTEIN"/>
    <property type="match status" value="1"/>
</dbReference>
<keyword evidence="4" id="KW-0678">Repressor</keyword>
<dbReference type="CDD" id="cd07153">
    <property type="entry name" value="Fur_like"/>
    <property type="match status" value="1"/>
</dbReference>
<dbReference type="RefSeq" id="WP_387989806.1">
    <property type="nucleotide sequence ID" value="NZ_JBHSGR010000015.1"/>
</dbReference>
<dbReference type="InterPro" id="IPR036388">
    <property type="entry name" value="WH-like_DNA-bd_sf"/>
</dbReference>
<proteinExistence type="inferred from homology"/>
<keyword evidence="13" id="KW-1185">Reference proteome</keyword>
<protein>
    <submittedName>
        <fullName evidence="12">Fur family transcriptional regulator</fullName>
    </submittedName>
</protein>
<dbReference type="EMBL" id="JBHSGR010000015">
    <property type="protein sequence ID" value="MFC4694555.1"/>
    <property type="molecule type" value="Genomic_DNA"/>
</dbReference>
<name>A0ABV9LLT5_9ACTN</name>
<dbReference type="Gene3D" id="3.30.1490.190">
    <property type="match status" value="1"/>
</dbReference>
<evidence type="ECO:0000313" key="12">
    <source>
        <dbReference type="EMBL" id="MFC4694555.1"/>
    </source>
</evidence>
<dbReference type="Gene3D" id="1.10.10.10">
    <property type="entry name" value="Winged helix-like DNA-binding domain superfamily/Winged helix DNA-binding domain"/>
    <property type="match status" value="1"/>
</dbReference>
<keyword evidence="10" id="KW-0804">Transcription</keyword>
<gene>
    <name evidence="12" type="ORF">ACFO3M_14240</name>
</gene>
<keyword evidence="6" id="KW-0862">Zinc</keyword>
<comment type="similarity">
    <text evidence="2">Belongs to the Fur family.</text>
</comment>
<keyword evidence="3" id="KW-0963">Cytoplasm</keyword>
<keyword evidence="7" id="KW-0408">Iron</keyword>
<evidence type="ECO:0000256" key="11">
    <source>
        <dbReference type="SAM" id="MobiDB-lite"/>
    </source>
</evidence>
<dbReference type="InterPro" id="IPR043135">
    <property type="entry name" value="Fur_C"/>
</dbReference>
<evidence type="ECO:0000256" key="5">
    <source>
        <dbReference type="ARBA" id="ARBA00022723"/>
    </source>
</evidence>
<evidence type="ECO:0000256" key="7">
    <source>
        <dbReference type="ARBA" id="ARBA00023004"/>
    </source>
</evidence>
<dbReference type="Proteomes" id="UP001596025">
    <property type="component" value="Unassembled WGS sequence"/>
</dbReference>
<feature type="region of interest" description="Disordered" evidence="11">
    <location>
        <begin position="143"/>
        <end position="166"/>
    </location>
</feature>
<sequence length="166" mass="17239">METTWAPRLRDAGLRVTRPRLAVLDALAAHPHADADTLVTVARRAHPTLSPQAVYGVLKALVAVGLARRVEPAGAPALYEVRVGDNHHHLVCRSCGAVADVDCTVGAAPCLVPSDTAGFVVDEAEVVFWGLCPDCRGAGHPAGVPGPSVRVRSTAGQHHTRGEAGA</sequence>
<comment type="subcellular location">
    <subcellularLocation>
        <location evidence="1">Cytoplasm</location>
    </subcellularLocation>
</comment>
<evidence type="ECO:0000256" key="10">
    <source>
        <dbReference type="ARBA" id="ARBA00023163"/>
    </source>
</evidence>
<dbReference type="InterPro" id="IPR002481">
    <property type="entry name" value="FUR"/>
</dbReference>
<comment type="caution">
    <text evidence="12">The sequence shown here is derived from an EMBL/GenBank/DDBJ whole genome shotgun (WGS) entry which is preliminary data.</text>
</comment>
<accession>A0ABV9LLT5</accession>
<keyword evidence="9" id="KW-0238">DNA-binding</keyword>
<keyword evidence="5" id="KW-0479">Metal-binding</keyword>
<evidence type="ECO:0000313" key="13">
    <source>
        <dbReference type="Proteomes" id="UP001596025"/>
    </source>
</evidence>
<evidence type="ECO:0000256" key="2">
    <source>
        <dbReference type="ARBA" id="ARBA00007957"/>
    </source>
</evidence>
<organism evidence="12 13">
    <name type="scientific">Geodermatophilus arenarius</name>
    <dbReference type="NCBI Taxonomy" id="1137990"/>
    <lineage>
        <taxon>Bacteria</taxon>
        <taxon>Bacillati</taxon>
        <taxon>Actinomycetota</taxon>
        <taxon>Actinomycetes</taxon>
        <taxon>Geodermatophilales</taxon>
        <taxon>Geodermatophilaceae</taxon>
        <taxon>Geodermatophilus</taxon>
    </lineage>
</organism>
<dbReference type="Pfam" id="PF01475">
    <property type="entry name" value="FUR"/>
    <property type="match status" value="1"/>
</dbReference>
<keyword evidence="8" id="KW-0805">Transcription regulation</keyword>
<dbReference type="InterPro" id="IPR036390">
    <property type="entry name" value="WH_DNA-bd_sf"/>
</dbReference>
<dbReference type="PANTHER" id="PTHR33202:SF18">
    <property type="entry name" value="TRANSCRIPTIONAL REGULATOR FURA"/>
    <property type="match status" value="1"/>
</dbReference>
<evidence type="ECO:0000256" key="6">
    <source>
        <dbReference type="ARBA" id="ARBA00022833"/>
    </source>
</evidence>
<evidence type="ECO:0000256" key="3">
    <source>
        <dbReference type="ARBA" id="ARBA00022490"/>
    </source>
</evidence>